<keyword evidence="3 8" id="KW-0812">Transmembrane</keyword>
<comment type="similarity">
    <text evidence="2">Belongs to the peptidase S54 family.</text>
</comment>
<feature type="region of interest" description="Disordered" evidence="7">
    <location>
        <begin position="1"/>
        <end position="33"/>
    </location>
</feature>
<keyword evidence="4 10" id="KW-0378">Hydrolase</keyword>
<evidence type="ECO:0000313" key="10">
    <source>
        <dbReference type="EMBL" id="MFC5862337.1"/>
    </source>
</evidence>
<name>A0ABW1EES0_9BACT</name>
<evidence type="ECO:0000259" key="9">
    <source>
        <dbReference type="Pfam" id="PF01694"/>
    </source>
</evidence>
<feature type="transmembrane region" description="Helical" evidence="8">
    <location>
        <begin position="168"/>
        <end position="188"/>
    </location>
</feature>
<organism evidence="10 11">
    <name type="scientific">Acidicapsa dinghuensis</name>
    <dbReference type="NCBI Taxonomy" id="2218256"/>
    <lineage>
        <taxon>Bacteria</taxon>
        <taxon>Pseudomonadati</taxon>
        <taxon>Acidobacteriota</taxon>
        <taxon>Terriglobia</taxon>
        <taxon>Terriglobales</taxon>
        <taxon>Acidobacteriaceae</taxon>
        <taxon>Acidicapsa</taxon>
    </lineage>
</organism>
<evidence type="ECO:0000256" key="8">
    <source>
        <dbReference type="SAM" id="Phobius"/>
    </source>
</evidence>
<dbReference type="EC" id="3.4.21.-" evidence="10"/>
<dbReference type="GO" id="GO:0008233">
    <property type="term" value="F:peptidase activity"/>
    <property type="evidence" value="ECO:0007669"/>
    <property type="project" value="UniProtKB-KW"/>
</dbReference>
<feature type="transmembrane region" description="Helical" evidence="8">
    <location>
        <begin position="136"/>
        <end position="156"/>
    </location>
</feature>
<feature type="transmembrane region" description="Helical" evidence="8">
    <location>
        <begin position="267"/>
        <end position="287"/>
    </location>
</feature>
<dbReference type="InterPro" id="IPR022764">
    <property type="entry name" value="Peptidase_S54_rhomboid_dom"/>
</dbReference>
<accession>A0ABW1EES0</accession>
<keyword evidence="5 8" id="KW-1133">Transmembrane helix</keyword>
<keyword evidence="11" id="KW-1185">Reference proteome</keyword>
<feature type="transmembrane region" description="Helical" evidence="8">
    <location>
        <begin position="103"/>
        <end position="124"/>
    </location>
</feature>
<gene>
    <name evidence="10" type="ORF">ACFPT7_08545</name>
</gene>
<evidence type="ECO:0000256" key="1">
    <source>
        <dbReference type="ARBA" id="ARBA00004141"/>
    </source>
</evidence>
<keyword evidence="6 8" id="KW-0472">Membrane</keyword>
<evidence type="ECO:0000256" key="5">
    <source>
        <dbReference type="ARBA" id="ARBA00022989"/>
    </source>
</evidence>
<reference evidence="11" key="1">
    <citation type="journal article" date="2019" name="Int. J. Syst. Evol. Microbiol.">
        <title>The Global Catalogue of Microorganisms (GCM) 10K type strain sequencing project: providing services to taxonomists for standard genome sequencing and annotation.</title>
        <authorList>
            <consortium name="The Broad Institute Genomics Platform"/>
            <consortium name="The Broad Institute Genome Sequencing Center for Infectious Disease"/>
            <person name="Wu L."/>
            <person name="Ma J."/>
        </authorList>
    </citation>
    <scope>NUCLEOTIDE SEQUENCE [LARGE SCALE GENOMIC DNA]</scope>
    <source>
        <strain evidence="11">JCM 4087</strain>
    </source>
</reference>
<feature type="transmembrane region" description="Helical" evidence="8">
    <location>
        <begin position="235"/>
        <end position="255"/>
    </location>
</feature>
<dbReference type="PANTHER" id="PTHR43731">
    <property type="entry name" value="RHOMBOID PROTEASE"/>
    <property type="match status" value="1"/>
</dbReference>
<evidence type="ECO:0000256" key="4">
    <source>
        <dbReference type="ARBA" id="ARBA00022801"/>
    </source>
</evidence>
<dbReference type="Pfam" id="PF01694">
    <property type="entry name" value="Rhomboid"/>
    <property type="match status" value="1"/>
</dbReference>
<evidence type="ECO:0000313" key="11">
    <source>
        <dbReference type="Proteomes" id="UP001596091"/>
    </source>
</evidence>
<dbReference type="PANTHER" id="PTHR43731:SF14">
    <property type="entry name" value="PRESENILIN-ASSOCIATED RHOMBOID-LIKE PROTEIN, MITOCHONDRIAL"/>
    <property type="match status" value="1"/>
</dbReference>
<feature type="transmembrane region" description="Helical" evidence="8">
    <location>
        <begin position="208"/>
        <end position="229"/>
    </location>
</feature>
<dbReference type="InterPro" id="IPR035952">
    <property type="entry name" value="Rhomboid-like_sf"/>
</dbReference>
<evidence type="ECO:0000256" key="6">
    <source>
        <dbReference type="ARBA" id="ARBA00023136"/>
    </source>
</evidence>
<evidence type="ECO:0000256" key="7">
    <source>
        <dbReference type="SAM" id="MobiDB-lite"/>
    </source>
</evidence>
<dbReference type="RefSeq" id="WP_263338821.1">
    <property type="nucleotide sequence ID" value="NZ_JAGSYH010000004.1"/>
</dbReference>
<dbReference type="Gene3D" id="1.20.1540.10">
    <property type="entry name" value="Rhomboid-like"/>
    <property type="match status" value="1"/>
</dbReference>
<comment type="caution">
    <text evidence="10">The sequence shown here is derived from an EMBL/GenBank/DDBJ whole genome shotgun (WGS) entry which is preliminary data.</text>
</comment>
<dbReference type="GO" id="GO:0006508">
    <property type="term" value="P:proteolysis"/>
    <property type="evidence" value="ECO:0007669"/>
    <property type="project" value="UniProtKB-KW"/>
</dbReference>
<feature type="domain" description="Peptidase S54 rhomboid" evidence="9">
    <location>
        <begin position="101"/>
        <end position="251"/>
    </location>
</feature>
<evidence type="ECO:0000256" key="3">
    <source>
        <dbReference type="ARBA" id="ARBA00022692"/>
    </source>
</evidence>
<dbReference type="InterPro" id="IPR050925">
    <property type="entry name" value="Rhomboid_protease_S54"/>
</dbReference>
<comment type="subcellular location">
    <subcellularLocation>
        <location evidence="1">Membrane</location>
        <topology evidence="1">Multi-pass membrane protein</topology>
    </subcellularLocation>
</comment>
<feature type="transmembrane region" description="Helical" evidence="8">
    <location>
        <begin position="51"/>
        <end position="73"/>
    </location>
</feature>
<evidence type="ECO:0000256" key="2">
    <source>
        <dbReference type="ARBA" id="ARBA00009045"/>
    </source>
</evidence>
<dbReference type="EMBL" id="JBHSPH010000002">
    <property type="protein sequence ID" value="MFC5862337.1"/>
    <property type="molecule type" value="Genomic_DNA"/>
</dbReference>
<sequence length="295" mass="31505">MGSFSPNPSPGYPAQTPEILPPESQAGFDSVRDPLPGQTEAPVRKSIKRSWAYAPATYTLVGINCAVFLGMLFTHASLMAPNVRQLLLWGANNPYQVLYYGEWWRIVTAMFVHVGIIHLATNMWCLWNLGLLGEPLIGPFGVLAAYVLSGAAGNLLSIGVDMAFGSGSLVGAGASGAVFGIAGVLILLLKSPRLPVPPSELAGLRRMVIYFAAINFVIGFGSLAVGTAVRIDNMAHLGGFLGGILFALPLVPKLGSPKPLFLLRRRVAIGMMTAVLVFFGFYLSSVFPKSVWITR</sequence>
<dbReference type="Proteomes" id="UP001596091">
    <property type="component" value="Unassembled WGS sequence"/>
</dbReference>
<dbReference type="SUPFAM" id="SSF144091">
    <property type="entry name" value="Rhomboid-like"/>
    <property type="match status" value="1"/>
</dbReference>
<proteinExistence type="inferred from homology"/>
<keyword evidence="10" id="KW-0645">Protease</keyword>
<protein>
    <submittedName>
        <fullName evidence="10">Rhomboid family intramembrane serine protease</fullName>
        <ecNumber evidence="10">3.4.21.-</ecNumber>
    </submittedName>
</protein>